<feature type="transmembrane region" description="Helical" evidence="3">
    <location>
        <begin position="150"/>
        <end position="168"/>
    </location>
</feature>
<name>A0A3Q0EYI3_VIGRR</name>
<dbReference type="CDD" id="cd13132">
    <property type="entry name" value="MATE_eukaryotic"/>
    <property type="match status" value="1"/>
</dbReference>
<dbReference type="OrthoDB" id="1695393at2759"/>
<comment type="similarity">
    <text evidence="1 3">Belongs to the multi antimicrobial extrusion (MATE) (TC 2.A.66.1) family.</text>
</comment>
<dbReference type="PROSITE" id="PS50077">
    <property type="entry name" value="HEAT_REPEAT"/>
    <property type="match status" value="1"/>
</dbReference>
<dbReference type="GO" id="GO:0015297">
    <property type="term" value="F:antiporter activity"/>
    <property type="evidence" value="ECO:0007669"/>
    <property type="project" value="InterPro"/>
</dbReference>
<dbReference type="GO" id="GO:0042910">
    <property type="term" value="F:xenobiotic transmembrane transporter activity"/>
    <property type="evidence" value="ECO:0007669"/>
    <property type="project" value="InterPro"/>
</dbReference>
<dbReference type="Gene3D" id="1.25.10.10">
    <property type="entry name" value="Leucine-rich Repeat Variant"/>
    <property type="match status" value="2"/>
</dbReference>
<reference evidence="5" key="1">
    <citation type="journal article" date="2014" name="Nat. Commun.">
        <title>Genome sequence of mungbean and insights into evolution within Vigna species.</title>
        <authorList>
            <person name="Kang Y.J."/>
            <person name="Kim S.K."/>
            <person name="Kim M.Y."/>
            <person name="Lestari P."/>
            <person name="Kim K.H."/>
            <person name="Ha B.K."/>
            <person name="Jun T.H."/>
            <person name="Hwang W.J."/>
            <person name="Lee T."/>
            <person name="Lee J."/>
            <person name="Shim S."/>
            <person name="Yoon M.Y."/>
            <person name="Jang Y.E."/>
            <person name="Han K.S."/>
            <person name="Taeprayoon P."/>
            <person name="Yoon N."/>
            <person name="Somta P."/>
            <person name="Tanya P."/>
            <person name="Kim K.S."/>
            <person name="Gwag J.G."/>
            <person name="Moon J.K."/>
            <person name="Lee Y.H."/>
            <person name="Park B.S."/>
            <person name="Bombarely A."/>
            <person name="Doyle J.J."/>
            <person name="Jackson S.A."/>
            <person name="Schafleitner R."/>
            <person name="Srinives P."/>
            <person name="Varshney R.K."/>
            <person name="Lee S.H."/>
        </authorList>
    </citation>
    <scope>NUCLEOTIDE SEQUENCE [LARGE SCALE GENOMIC DNA]</scope>
    <source>
        <strain evidence="5">cv. VC1973A</strain>
    </source>
</reference>
<dbReference type="PANTHER" id="PTHR32059:SF1">
    <property type="entry name" value="LISH DOMAIN AND HEAT REPEAT KIAA1468-LIKE PROTEIN"/>
    <property type="match status" value="1"/>
</dbReference>
<proteinExistence type="inferred from homology"/>
<keyword evidence="3" id="KW-1133">Transmembrane helix</keyword>
<feature type="transmembrane region" description="Helical" evidence="3">
    <location>
        <begin position="402"/>
        <end position="426"/>
    </location>
</feature>
<evidence type="ECO:0000313" key="5">
    <source>
        <dbReference type="Proteomes" id="UP000087766"/>
    </source>
</evidence>
<feature type="transmembrane region" description="Helical" evidence="3">
    <location>
        <begin position="329"/>
        <end position="349"/>
    </location>
</feature>
<feature type="transmembrane region" description="Helical" evidence="3">
    <location>
        <begin position="432"/>
        <end position="454"/>
    </location>
</feature>
<dbReference type="GO" id="GO:0016020">
    <property type="term" value="C:membrane"/>
    <property type="evidence" value="ECO:0007669"/>
    <property type="project" value="InterPro"/>
</dbReference>
<dbReference type="InterPro" id="IPR045069">
    <property type="entry name" value="MATE_euk"/>
</dbReference>
<dbReference type="GO" id="GO:1990961">
    <property type="term" value="P:xenobiotic detoxification by transmembrane export across the plasma membrane"/>
    <property type="evidence" value="ECO:0007669"/>
    <property type="project" value="InterPro"/>
</dbReference>
<dbReference type="InterPro" id="IPR021133">
    <property type="entry name" value="HEAT_type_2"/>
</dbReference>
<dbReference type="InterPro" id="IPR040362">
    <property type="entry name" value="RELCH"/>
</dbReference>
<keyword evidence="4" id="KW-0175">Coiled coil</keyword>
<feature type="transmembrane region" description="Helical" evidence="3">
    <location>
        <begin position="209"/>
        <end position="230"/>
    </location>
</feature>
<dbReference type="PANTHER" id="PTHR32059">
    <property type="entry name" value="RAB11-BINDING PROTEIN RELCH"/>
    <property type="match status" value="1"/>
</dbReference>
<dbReference type="Pfam" id="PF01554">
    <property type="entry name" value="MatE"/>
    <property type="match status" value="2"/>
</dbReference>
<comment type="caution">
    <text evidence="3">Lacks conserved residue(s) required for the propagation of feature annotation.</text>
</comment>
<evidence type="ECO:0000313" key="6">
    <source>
        <dbReference type="RefSeq" id="XP_022636803.1"/>
    </source>
</evidence>
<gene>
    <name evidence="6" type="primary">LOC106772925</name>
</gene>
<dbReference type="InterPro" id="IPR011989">
    <property type="entry name" value="ARM-like"/>
</dbReference>
<dbReference type="RefSeq" id="XP_022636803.1">
    <property type="nucleotide sequence ID" value="XM_022781082.1"/>
</dbReference>
<dbReference type="SUPFAM" id="SSF48371">
    <property type="entry name" value="ARM repeat"/>
    <property type="match status" value="1"/>
</dbReference>
<protein>
    <recommendedName>
        <fullName evidence="3">Protein DETOXIFICATION</fullName>
    </recommendedName>
    <alternativeName>
        <fullName evidence="3">Multidrug and toxic compound extrusion protein</fullName>
    </alternativeName>
</protein>
<dbReference type="GO" id="GO:0055037">
    <property type="term" value="C:recycling endosome"/>
    <property type="evidence" value="ECO:0007669"/>
    <property type="project" value="TreeGrafter"/>
</dbReference>
<feature type="repeat" description="HEAT" evidence="2">
    <location>
        <begin position="1227"/>
        <end position="1265"/>
    </location>
</feature>
<evidence type="ECO:0000256" key="4">
    <source>
        <dbReference type="SAM" id="Coils"/>
    </source>
</evidence>
<dbReference type="InterPro" id="IPR016024">
    <property type="entry name" value="ARM-type_fold"/>
</dbReference>
<feature type="transmembrane region" description="Helical" evidence="3">
    <location>
        <begin position="180"/>
        <end position="203"/>
    </location>
</feature>
<evidence type="ECO:0000256" key="3">
    <source>
        <dbReference type="RuleBase" id="RU004914"/>
    </source>
</evidence>
<feature type="transmembrane region" description="Helical" evidence="3">
    <location>
        <begin position="105"/>
        <end position="130"/>
    </location>
</feature>
<dbReference type="GeneID" id="106772925"/>
<accession>A0A3Q0EYI3</accession>
<sequence>MAEPLLEKGGEQEVASSSLESTFCQELKRISSMAAPMVAVTVSQYLLQVVSLMMVGHLGVLVSFSGVAIATSFAEVTGFSVLLGMSGALETLCGQMYGAEEYRKFGNYTWCATVTLMLVCVPISLVWIFTDKILMLFGQDPEISRAACEYCIYLIPALFGYAILQALTRYFQTQSMIFPMVFSSITSLCLHIPICWGLVFTLGLGHVGAALAIGVSYWLNVVWLAIYILYSPACQNTKIVFSSSALLCIPDFLKLAIPSGLMLCFEWWSFEVLTLLAGLLPNPQLETAVLSICLNATNLHYFVPYAVGASASTRVSNELGAGNPKAAKGAVRVVVILAVAEAVVVSTVFFSCRHILGYAYSNDMEVVDYVASIAPLLCVSVSVDSLIGALSGIARGGGFQQIGAYVNLGAYYLVGIPIGLFLGFHLQLNAKGLWMGTLSGSVLQAIILAIVTALTDWQKEVKDQNLDNWNNTNASVPHALRHYYYHYLSSTPVVAEENITQGQESNTLLIANERLKQENESLLKDKDMAYGQITDLTKSLEALHKDLKDKENMVQVLKQSLENQRKDLHASRIEISKLKMNIERSGSGNHVVVGDVDKFELASSDNYKEEINKLQMEVEWLKEQNRGIPEHGKFVGYENETLRIEDTEIEIHEDQGAISYPMDAALDIIRNEDAQSTTSRTVSKYTDKHEDEPYALFNPANANNAFENIENVPEQNDSKQEEDNKINAKTDNANDEAISEKMGLRTIQILADALPKIVPYVLINHREELLPLMMCAIEHHPDSRTRDSLTHTLFNLIKRPDEQQRRIIMDACVSLAKNVGEMRTETELLPQCWEQINHTYEERRLLVAQSCGELAEFVRPEIRDSLILSIVQQLIEDGAIIVREAAAHNLAMLLPLFQGMDKYFQVEELMFQLMGDRSGVVVETTMKELVIAVVKWGNKLDHVLRVLFSHILSSAQHCPPLSVMEGSIESHLHVLGEIERWNIDVLLRMLEELTPFVYEKAIETCPFLSEVESTQVVFSTTLLKLYSRGNVEWDAFEWMHLECFPKLIQLSCLLPWKEDNLRSRISKFLLSVSQRFGDSYVTCIMLPVFLTAVGDDADLIFFPSTIKSRINGLRPRSIVAEKLSTLCVLPLVLAGILSAPGKRNKLEDYTRKLLVEDNSEENQPTKHTPEIINAIRFISIFEENHGMIFTIVWEMVASSSVNMKITVAKLLKAIVPYIDAKIASTHALPALVTLGSDQNLDVKCASIEAFGVVAQRFKNDSIVDKIRVQMGAFLEDGSHEVTISVIRALVVAVPNTTEQLRDYILNFCILCRKGMFKNAPSLLSFAFSVLKLCRLFLNLYVHLVSKISQLTAVPSTASSDLTRRRERANAFCEAIRALDATDLSASSVREFLLPATQNLLKDLDALDPAHKEALEIIMKERTGESFGGASKSMGSHLGLPSSVSNFFGDGGLLGKRDSTEEKVVFPKAATTSQPQVEDTRLRRIMLGHFSDILRTKGKHNDHSHNQ</sequence>
<evidence type="ECO:0000256" key="2">
    <source>
        <dbReference type="PROSITE-ProRule" id="PRU00103"/>
    </source>
</evidence>
<dbReference type="GO" id="GO:0032367">
    <property type="term" value="P:intracellular cholesterol transport"/>
    <property type="evidence" value="ECO:0007669"/>
    <property type="project" value="InterPro"/>
</dbReference>
<evidence type="ECO:0000256" key="1">
    <source>
        <dbReference type="ARBA" id="ARBA00010199"/>
    </source>
</evidence>
<dbReference type="NCBIfam" id="TIGR00797">
    <property type="entry name" value="matE"/>
    <property type="match status" value="1"/>
</dbReference>
<dbReference type="Proteomes" id="UP000087766">
    <property type="component" value="Chromosome 1"/>
</dbReference>
<organism evidence="5 6">
    <name type="scientific">Vigna radiata var. radiata</name>
    <name type="common">Mung bean</name>
    <name type="synonym">Phaseolus aureus</name>
    <dbReference type="NCBI Taxonomy" id="3916"/>
    <lineage>
        <taxon>Eukaryota</taxon>
        <taxon>Viridiplantae</taxon>
        <taxon>Streptophyta</taxon>
        <taxon>Embryophyta</taxon>
        <taxon>Tracheophyta</taxon>
        <taxon>Spermatophyta</taxon>
        <taxon>Magnoliopsida</taxon>
        <taxon>eudicotyledons</taxon>
        <taxon>Gunneridae</taxon>
        <taxon>Pentapetalae</taxon>
        <taxon>rosids</taxon>
        <taxon>fabids</taxon>
        <taxon>Fabales</taxon>
        <taxon>Fabaceae</taxon>
        <taxon>Papilionoideae</taxon>
        <taxon>50 kb inversion clade</taxon>
        <taxon>NPAAA clade</taxon>
        <taxon>indigoferoid/millettioid clade</taxon>
        <taxon>Phaseoleae</taxon>
        <taxon>Vigna</taxon>
    </lineage>
</organism>
<dbReference type="STRING" id="3916.A0A3Q0EYI3"/>
<dbReference type="GO" id="GO:0005802">
    <property type="term" value="C:trans-Golgi network"/>
    <property type="evidence" value="ECO:0007669"/>
    <property type="project" value="InterPro"/>
</dbReference>
<feature type="coiled-coil region" evidence="4">
    <location>
        <begin position="512"/>
        <end position="624"/>
    </location>
</feature>
<feature type="transmembrane region" description="Helical" evidence="3">
    <location>
        <begin position="369"/>
        <end position="390"/>
    </location>
</feature>
<reference evidence="6" key="2">
    <citation type="submission" date="2025-08" db="UniProtKB">
        <authorList>
            <consortium name="RefSeq"/>
        </authorList>
    </citation>
    <scope>IDENTIFICATION</scope>
    <source>
        <tissue evidence="6">Leaf</tissue>
    </source>
</reference>
<keyword evidence="5" id="KW-1185">Reference proteome</keyword>
<dbReference type="InterPro" id="IPR002528">
    <property type="entry name" value="MATE_fam"/>
</dbReference>
<keyword evidence="3" id="KW-0812">Transmembrane</keyword>
<keyword evidence="3" id="KW-0472">Membrane</keyword>